<gene>
    <name evidence="1" type="ORF">HPB47_026382</name>
</gene>
<proteinExistence type="predicted"/>
<protein>
    <submittedName>
        <fullName evidence="1">Uncharacterized protein</fullName>
    </submittedName>
</protein>
<dbReference type="Proteomes" id="UP000805193">
    <property type="component" value="Unassembled WGS sequence"/>
</dbReference>
<feature type="non-terminal residue" evidence="1">
    <location>
        <position position="1"/>
    </location>
</feature>
<comment type="caution">
    <text evidence="1">The sequence shown here is derived from an EMBL/GenBank/DDBJ whole genome shotgun (WGS) entry which is preliminary data.</text>
</comment>
<feature type="non-terminal residue" evidence="1">
    <location>
        <position position="227"/>
    </location>
</feature>
<reference evidence="1 2" key="1">
    <citation type="journal article" date="2020" name="Cell">
        <title>Large-Scale Comparative Analyses of Tick Genomes Elucidate Their Genetic Diversity and Vector Capacities.</title>
        <authorList>
            <consortium name="Tick Genome and Microbiome Consortium (TIGMIC)"/>
            <person name="Jia N."/>
            <person name="Wang J."/>
            <person name="Shi W."/>
            <person name="Du L."/>
            <person name="Sun Y."/>
            <person name="Zhan W."/>
            <person name="Jiang J.F."/>
            <person name="Wang Q."/>
            <person name="Zhang B."/>
            <person name="Ji P."/>
            <person name="Bell-Sakyi L."/>
            <person name="Cui X.M."/>
            <person name="Yuan T.T."/>
            <person name="Jiang B.G."/>
            <person name="Yang W.F."/>
            <person name="Lam T.T."/>
            <person name="Chang Q.C."/>
            <person name="Ding S.J."/>
            <person name="Wang X.J."/>
            <person name="Zhu J.G."/>
            <person name="Ruan X.D."/>
            <person name="Zhao L."/>
            <person name="Wei J.T."/>
            <person name="Ye R.Z."/>
            <person name="Que T.C."/>
            <person name="Du C.H."/>
            <person name="Zhou Y.H."/>
            <person name="Cheng J.X."/>
            <person name="Dai P.F."/>
            <person name="Guo W.B."/>
            <person name="Han X.H."/>
            <person name="Huang E.J."/>
            <person name="Li L.F."/>
            <person name="Wei W."/>
            <person name="Gao Y.C."/>
            <person name="Liu J.Z."/>
            <person name="Shao H.Z."/>
            <person name="Wang X."/>
            <person name="Wang C.C."/>
            <person name="Yang T.C."/>
            <person name="Huo Q.B."/>
            <person name="Li W."/>
            <person name="Chen H.Y."/>
            <person name="Chen S.E."/>
            <person name="Zhou L.G."/>
            <person name="Ni X.B."/>
            <person name="Tian J.H."/>
            <person name="Sheng Y."/>
            <person name="Liu T."/>
            <person name="Pan Y.S."/>
            <person name="Xia L.Y."/>
            <person name="Li J."/>
            <person name="Zhao F."/>
            <person name="Cao W.C."/>
        </authorList>
    </citation>
    <scope>NUCLEOTIDE SEQUENCE [LARGE SCALE GENOMIC DNA]</scope>
    <source>
        <strain evidence="1">Iper-2018</strain>
    </source>
</reference>
<sequence>EDATRLIQALIISRVTYSVPYLTLKPREREKLEGLIRRSYKGALGLPPGISTPRLLSLDIHNTVEEHIEAHLIGQRERLNLTPAGRQKKLQYTRHVRYTDAASYPGRLAMSVSVIDKDMREVTTATVPTVLPLEAEEAAIALAITGNERAHASARALTLRAPPPQEDPSLVPIPIPLTYRDILQHFRLSRRTLPSPHKSLTREDAVVPNPNAEQWEAALSSCDPDDQ</sequence>
<evidence type="ECO:0000313" key="1">
    <source>
        <dbReference type="EMBL" id="KAG0426505.1"/>
    </source>
</evidence>
<dbReference type="EMBL" id="JABSTQ010009712">
    <property type="protein sequence ID" value="KAG0426505.1"/>
    <property type="molecule type" value="Genomic_DNA"/>
</dbReference>
<accession>A0AC60Q0N4</accession>
<keyword evidence="2" id="KW-1185">Reference proteome</keyword>
<organism evidence="1 2">
    <name type="scientific">Ixodes persulcatus</name>
    <name type="common">Taiga tick</name>
    <dbReference type="NCBI Taxonomy" id="34615"/>
    <lineage>
        <taxon>Eukaryota</taxon>
        <taxon>Metazoa</taxon>
        <taxon>Ecdysozoa</taxon>
        <taxon>Arthropoda</taxon>
        <taxon>Chelicerata</taxon>
        <taxon>Arachnida</taxon>
        <taxon>Acari</taxon>
        <taxon>Parasitiformes</taxon>
        <taxon>Ixodida</taxon>
        <taxon>Ixodoidea</taxon>
        <taxon>Ixodidae</taxon>
        <taxon>Ixodinae</taxon>
        <taxon>Ixodes</taxon>
    </lineage>
</organism>
<name>A0AC60Q0N4_IXOPE</name>
<evidence type="ECO:0000313" key="2">
    <source>
        <dbReference type="Proteomes" id="UP000805193"/>
    </source>
</evidence>